<dbReference type="Proteomes" id="UP000799755">
    <property type="component" value="Unassembled WGS sequence"/>
</dbReference>
<name>A0ACB6QF17_9PLEO</name>
<reference evidence="1" key="1">
    <citation type="journal article" date="2020" name="Stud. Mycol.">
        <title>101 Dothideomycetes genomes: a test case for predicting lifestyles and emergence of pathogens.</title>
        <authorList>
            <person name="Haridas S."/>
            <person name="Albert R."/>
            <person name="Binder M."/>
            <person name="Bloem J."/>
            <person name="Labutti K."/>
            <person name="Salamov A."/>
            <person name="Andreopoulos B."/>
            <person name="Baker S."/>
            <person name="Barry K."/>
            <person name="Bills G."/>
            <person name="Bluhm B."/>
            <person name="Cannon C."/>
            <person name="Castanera R."/>
            <person name="Culley D."/>
            <person name="Daum C."/>
            <person name="Ezra D."/>
            <person name="Gonzalez J."/>
            <person name="Henrissat B."/>
            <person name="Kuo A."/>
            <person name="Liang C."/>
            <person name="Lipzen A."/>
            <person name="Lutzoni F."/>
            <person name="Magnuson J."/>
            <person name="Mondo S."/>
            <person name="Nolan M."/>
            <person name="Ohm R."/>
            <person name="Pangilinan J."/>
            <person name="Park H.-J."/>
            <person name="Ramirez L."/>
            <person name="Alfaro M."/>
            <person name="Sun H."/>
            <person name="Tritt A."/>
            <person name="Yoshinaga Y."/>
            <person name="Zwiers L.-H."/>
            <person name="Turgeon B."/>
            <person name="Goodwin S."/>
            <person name="Spatafora J."/>
            <person name="Crous P."/>
            <person name="Grigoriev I."/>
        </authorList>
    </citation>
    <scope>NUCLEOTIDE SEQUENCE</scope>
    <source>
        <strain evidence="1">ATCC 200398</strain>
    </source>
</reference>
<protein>
    <submittedName>
        <fullName evidence="1">S-adenosyl-L-methionine-dependent methyltransferase</fullName>
    </submittedName>
</protein>
<dbReference type="EMBL" id="MU003529">
    <property type="protein sequence ID" value="KAF2465589.1"/>
    <property type="molecule type" value="Genomic_DNA"/>
</dbReference>
<evidence type="ECO:0000313" key="2">
    <source>
        <dbReference type="Proteomes" id="UP000799755"/>
    </source>
</evidence>
<gene>
    <name evidence="1" type="ORF">BDR25DRAFT_306682</name>
</gene>
<keyword evidence="2" id="KW-1185">Reference proteome</keyword>
<organism evidence="1 2">
    <name type="scientific">Lindgomyces ingoldianus</name>
    <dbReference type="NCBI Taxonomy" id="673940"/>
    <lineage>
        <taxon>Eukaryota</taxon>
        <taxon>Fungi</taxon>
        <taxon>Dikarya</taxon>
        <taxon>Ascomycota</taxon>
        <taxon>Pezizomycotina</taxon>
        <taxon>Dothideomycetes</taxon>
        <taxon>Pleosporomycetidae</taxon>
        <taxon>Pleosporales</taxon>
        <taxon>Lindgomycetaceae</taxon>
        <taxon>Lindgomyces</taxon>
    </lineage>
</organism>
<keyword evidence="1" id="KW-0808">Transferase</keyword>
<keyword evidence="1" id="KW-0489">Methyltransferase</keyword>
<sequence>MARGGSKRGNRGGGNRHGNKKGSKRNDRSNAVRSEPWSTIPRTNDYYEAYYSQGGFMGYDELTKMWEYMKTDLPTSWRFTGTKTDALAVRDIFKERYIPRIAATEWEGQPVQPPEPVSAFPDELTWHMKTDKKVIRRNKQFAEFQKFLVAETSSGNISRQEVVSMVPPHFLDVKPGMVVLDMCAAPGSKSAQLAEMIHGDEEDRVQMAASSNAHDMSDKSGDYSDDGRSTGLLVANDTDYKRAGMLVHQVKRLNFPNLIITQHDAAAYPSLEIPAGPAGGKKKYLKFDRVLADVPCSGDGTTRKNTNVWQKWTPKDALGLHGLQVRILIRGLQLLKKGGRLVYSTCSMNPVENEAVVADAIRQCGGVSKVTVVNCDDHLPNLIRRPGLKTWKVMDMSSVLLEDKKPHMFTSWEKFEEVRESVKDENRSFSRNMTPGMFPPTNMSEEERIPLENCMRVYPHLQDTSGFFITVLEKKEDIKVAQVPSKTEEESGLTETQNGTSLSRAGSKRQRSEGADESQSPKRVKTSFTNGTEPDIVATEDTQTPVTTNVDAKMSANGAVKDEKDTKEIFKKLNRNGQPAQTEFFEYLAPDDPTIKNITDFFGISARFPRNRFMVKNKEGIPANKIYYTSELAKDILTMNKDRGVKFVHCGVVTFMSHKVKDTDNPGAKWRLQDDGIRILEPWAAKRIITLKSKATLHKLLIEMFPIMPKDGKHKLDDVGDQLAEMDVGCCFLKIEKSDGGDSMPFPMVLPVWRHPGSINLMVSNEDRLALLLRFWDELNPPIINHVKDKQAAKEAALAVEDQETALAVEGQEMVDIEDK</sequence>
<proteinExistence type="predicted"/>
<evidence type="ECO:0000313" key="1">
    <source>
        <dbReference type="EMBL" id="KAF2465589.1"/>
    </source>
</evidence>
<comment type="caution">
    <text evidence="1">The sequence shown here is derived from an EMBL/GenBank/DDBJ whole genome shotgun (WGS) entry which is preliminary data.</text>
</comment>
<accession>A0ACB6QF17</accession>